<dbReference type="Proteomes" id="UP000054703">
    <property type="component" value="Unassembled WGS sequence"/>
</dbReference>
<dbReference type="SFLD" id="SFLDG01129">
    <property type="entry name" value="C1.5:_HAD__Beta-PGM__Phosphata"/>
    <property type="match status" value="1"/>
</dbReference>
<keyword evidence="2" id="KW-1185">Reference proteome</keyword>
<dbReference type="Gene3D" id="3.40.50.1000">
    <property type="entry name" value="HAD superfamily/HAD-like"/>
    <property type="match status" value="1"/>
</dbReference>
<dbReference type="EMBL" id="LNYU01000032">
    <property type="protein sequence ID" value="KTD62994.1"/>
    <property type="molecule type" value="Genomic_DNA"/>
</dbReference>
<dbReference type="InterPro" id="IPR041492">
    <property type="entry name" value="HAD_2"/>
</dbReference>
<evidence type="ECO:0000313" key="1">
    <source>
        <dbReference type="EMBL" id="KTD62994.1"/>
    </source>
</evidence>
<dbReference type="InterPro" id="IPR006439">
    <property type="entry name" value="HAD-SF_hydro_IA"/>
</dbReference>
<comment type="caution">
    <text evidence="1">The sequence shown here is derived from an EMBL/GenBank/DDBJ whole genome shotgun (WGS) entry which is preliminary data.</text>
</comment>
<proteinExistence type="predicted"/>
<dbReference type="GO" id="GO:0008967">
    <property type="term" value="F:phosphoglycolate phosphatase activity"/>
    <property type="evidence" value="ECO:0007669"/>
    <property type="project" value="TreeGrafter"/>
</dbReference>
<organism evidence="1 2">
    <name type="scientific">Legionella santicrucis</name>
    <dbReference type="NCBI Taxonomy" id="45074"/>
    <lineage>
        <taxon>Bacteria</taxon>
        <taxon>Pseudomonadati</taxon>
        <taxon>Pseudomonadota</taxon>
        <taxon>Gammaproteobacteria</taxon>
        <taxon>Legionellales</taxon>
        <taxon>Legionellaceae</taxon>
        <taxon>Legionella</taxon>
    </lineage>
</organism>
<dbReference type="Gene3D" id="1.10.150.240">
    <property type="entry name" value="Putative phosphatase, domain 2"/>
    <property type="match status" value="1"/>
</dbReference>
<dbReference type="SUPFAM" id="SSF56784">
    <property type="entry name" value="HAD-like"/>
    <property type="match status" value="1"/>
</dbReference>
<dbReference type="SFLD" id="SFLDS00003">
    <property type="entry name" value="Haloacid_Dehalogenase"/>
    <property type="match status" value="1"/>
</dbReference>
<dbReference type="InterPro" id="IPR023198">
    <property type="entry name" value="PGP-like_dom2"/>
</dbReference>
<dbReference type="OrthoDB" id="9782449at2"/>
<dbReference type="PANTHER" id="PTHR43434">
    <property type="entry name" value="PHOSPHOGLYCOLATE PHOSPHATASE"/>
    <property type="match status" value="1"/>
</dbReference>
<evidence type="ECO:0000313" key="2">
    <source>
        <dbReference type="Proteomes" id="UP000054703"/>
    </source>
</evidence>
<sequence length="220" mass="24208">MSNPYELVVFDWEGTIADTLGVVLHVVSTEANLLGFGDFDSFEARKYVDLGLVQALKKAYPHLSSVQHQQLLLAVQQAMYSRPLDVCLMPGVRELISQLHEAQIKLAIATNKGHQSLSRALQATKLDKIFQVTRSAGQVPAKPCPQMLEEIIEETGVTPDTTLMIGDSPTDMEMARILKVAAVGVDIYHQQEAVLKAAGALVVFDDYKQVADFLNVTRDN</sequence>
<dbReference type="STRING" id="45074.Lsan_1654"/>
<gene>
    <name evidence="1" type="ORF">Lsan_1654</name>
</gene>
<dbReference type="Pfam" id="PF13419">
    <property type="entry name" value="HAD_2"/>
    <property type="match status" value="1"/>
</dbReference>
<dbReference type="InterPro" id="IPR036412">
    <property type="entry name" value="HAD-like_sf"/>
</dbReference>
<name>A0A0W0Z1L1_9GAMM</name>
<dbReference type="NCBIfam" id="TIGR01549">
    <property type="entry name" value="HAD-SF-IA-v1"/>
    <property type="match status" value="1"/>
</dbReference>
<reference evidence="1 2" key="1">
    <citation type="submission" date="2015-11" db="EMBL/GenBank/DDBJ databases">
        <title>Genomic analysis of 38 Legionella species identifies large and diverse effector repertoires.</title>
        <authorList>
            <person name="Burstein D."/>
            <person name="Amaro F."/>
            <person name="Zusman T."/>
            <person name="Lifshitz Z."/>
            <person name="Cohen O."/>
            <person name="Gilbert J.A."/>
            <person name="Pupko T."/>
            <person name="Shuman H.A."/>
            <person name="Segal G."/>
        </authorList>
    </citation>
    <scope>NUCLEOTIDE SEQUENCE [LARGE SCALE GENOMIC DNA]</scope>
    <source>
        <strain evidence="1 2">SC-63-C7</strain>
    </source>
</reference>
<dbReference type="RefSeq" id="WP_058513953.1">
    <property type="nucleotide sequence ID" value="NZ_CAAAIH010000002.1"/>
</dbReference>
<dbReference type="PATRIC" id="fig|45074.5.peg.1754"/>
<dbReference type="GO" id="GO:0005829">
    <property type="term" value="C:cytosol"/>
    <property type="evidence" value="ECO:0007669"/>
    <property type="project" value="TreeGrafter"/>
</dbReference>
<dbReference type="InterPro" id="IPR050155">
    <property type="entry name" value="HAD-like_hydrolase_sf"/>
</dbReference>
<dbReference type="GO" id="GO:0006281">
    <property type="term" value="P:DNA repair"/>
    <property type="evidence" value="ECO:0007669"/>
    <property type="project" value="TreeGrafter"/>
</dbReference>
<dbReference type="InterPro" id="IPR023214">
    <property type="entry name" value="HAD_sf"/>
</dbReference>
<dbReference type="AlphaFoldDB" id="A0A0W0Z1L1"/>
<accession>A0A0W0Z1L1</accession>
<dbReference type="PANTHER" id="PTHR43434:SF24">
    <property type="entry name" value="HYDROLASE-RELATED"/>
    <property type="match status" value="1"/>
</dbReference>
<protein>
    <submittedName>
        <fullName evidence="1">Phosphatase</fullName>
    </submittedName>
</protein>